<comment type="caution">
    <text evidence="3">The sequence shown here is derived from an EMBL/GenBank/DDBJ whole genome shotgun (WGS) entry which is preliminary data.</text>
</comment>
<reference evidence="3 4" key="1">
    <citation type="submission" date="2016-09" db="EMBL/GenBank/DDBJ databases">
        <title>Couchioplanes caeruleus draft genome sequence.</title>
        <authorList>
            <person name="Sheehan J."/>
            <person name="Caffrey P."/>
        </authorList>
    </citation>
    <scope>NUCLEOTIDE SEQUENCE [LARGE SCALE GENOMIC DNA]</scope>
    <source>
        <strain evidence="3 4">DSM 43634</strain>
    </source>
</reference>
<name>A0A1K0FKW2_9ACTN</name>
<feature type="domain" description="Suppressor of fused-like" evidence="2">
    <location>
        <begin position="1"/>
        <end position="66"/>
    </location>
</feature>
<evidence type="ECO:0000256" key="1">
    <source>
        <dbReference type="SAM" id="MobiDB-lite"/>
    </source>
</evidence>
<evidence type="ECO:0000313" key="4">
    <source>
        <dbReference type="Proteomes" id="UP000182486"/>
    </source>
</evidence>
<evidence type="ECO:0000259" key="2">
    <source>
        <dbReference type="Pfam" id="PF05076"/>
    </source>
</evidence>
<evidence type="ECO:0000313" key="3">
    <source>
        <dbReference type="EMBL" id="OJF13368.1"/>
    </source>
</evidence>
<dbReference type="InterPro" id="IPR020941">
    <property type="entry name" value="SUFU-like_domain"/>
</dbReference>
<dbReference type="Proteomes" id="UP000182486">
    <property type="component" value="Unassembled WGS sequence"/>
</dbReference>
<gene>
    <name evidence="3" type="ORF">BG844_15715</name>
</gene>
<proteinExistence type="predicted"/>
<organism evidence="3 4">
    <name type="scientific">Couchioplanes caeruleus subsp. caeruleus</name>
    <dbReference type="NCBI Taxonomy" id="56427"/>
    <lineage>
        <taxon>Bacteria</taxon>
        <taxon>Bacillati</taxon>
        <taxon>Actinomycetota</taxon>
        <taxon>Actinomycetes</taxon>
        <taxon>Micromonosporales</taxon>
        <taxon>Micromonosporaceae</taxon>
        <taxon>Couchioplanes</taxon>
    </lineage>
</organism>
<protein>
    <recommendedName>
        <fullName evidence="2">Suppressor of fused-like domain-containing protein</fullName>
    </recommendedName>
</protein>
<accession>A0A1K0FKW2</accession>
<dbReference type="Pfam" id="PF05076">
    <property type="entry name" value="SUFU"/>
    <property type="match status" value="1"/>
</dbReference>
<dbReference type="AlphaFoldDB" id="A0A1K0FKW2"/>
<dbReference type="EMBL" id="MEIA01000160">
    <property type="protein sequence ID" value="OJF13368.1"/>
    <property type="molecule type" value="Genomic_DNA"/>
</dbReference>
<feature type="region of interest" description="Disordered" evidence="1">
    <location>
        <begin position="61"/>
        <end position="81"/>
    </location>
</feature>
<sequence length="81" mass="8989">MTALVAAQPVYLPDEFAVCETPAAPVVLAWLVPLTQAEAHFAHTQGWAALEDVFVQHDPDLTDHERASVQLPDTRRRDADR</sequence>
<keyword evidence="4" id="KW-1185">Reference proteome</keyword>